<dbReference type="PANTHER" id="PTHR23044:SF61">
    <property type="entry name" value="3'-5' EXORIBONUCLEASE 1-RELATED"/>
    <property type="match status" value="1"/>
</dbReference>
<evidence type="ECO:0000256" key="2">
    <source>
        <dbReference type="ARBA" id="ARBA00022801"/>
    </source>
</evidence>
<dbReference type="InterPro" id="IPR047201">
    <property type="entry name" value="ERI-1_3'hExo-like"/>
</dbReference>
<evidence type="ECO:0000313" key="5">
    <source>
        <dbReference type="EMBL" id="KAF6510634.1"/>
    </source>
</evidence>
<dbReference type="PANTHER" id="PTHR23044">
    <property type="entry name" value="3'-5' EXONUCLEASE ERI1-RELATED"/>
    <property type="match status" value="1"/>
</dbReference>
<dbReference type="CDD" id="cd06133">
    <property type="entry name" value="ERI-1_3'hExo_like"/>
    <property type="match status" value="1"/>
</dbReference>
<dbReference type="InterPro" id="IPR036397">
    <property type="entry name" value="RNaseH_sf"/>
</dbReference>
<dbReference type="AlphaFoldDB" id="A0A150M8Z8"/>
<keyword evidence="3" id="KW-0269">Exonuclease</keyword>
<dbReference type="Proteomes" id="UP000773850">
    <property type="component" value="Unassembled WGS sequence"/>
</dbReference>
<accession>A0A150M8Z8</accession>
<dbReference type="InterPro" id="IPR051274">
    <property type="entry name" value="3-5_Exoribonuclease"/>
</dbReference>
<proteinExistence type="predicted"/>
<keyword evidence="1" id="KW-0540">Nuclease</keyword>
<feature type="domain" description="Exonuclease" evidence="4">
    <location>
        <begin position="13"/>
        <end position="190"/>
    </location>
</feature>
<evidence type="ECO:0000313" key="7">
    <source>
        <dbReference type="EMBL" id="KYD35263.1"/>
    </source>
</evidence>
<evidence type="ECO:0000313" key="9">
    <source>
        <dbReference type="Proteomes" id="UP000075517"/>
    </source>
</evidence>
<dbReference type="EMBL" id="LQYY01000006">
    <property type="protein sequence ID" value="KYD35263.1"/>
    <property type="molecule type" value="Genomic_DNA"/>
</dbReference>
<comment type="caution">
    <text evidence="6">The sequence shown here is derived from an EMBL/GenBank/DDBJ whole genome shotgun (WGS) entry which is preliminary data.</text>
</comment>
<dbReference type="GO" id="GO:0003676">
    <property type="term" value="F:nucleic acid binding"/>
    <property type="evidence" value="ECO:0007669"/>
    <property type="project" value="InterPro"/>
</dbReference>
<dbReference type="InterPro" id="IPR012337">
    <property type="entry name" value="RNaseH-like_sf"/>
</dbReference>
<evidence type="ECO:0000259" key="4">
    <source>
        <dbReference type="SMART" id="SM00479"/>
    </source>
</evidence>
<name>A0A150M8Z8_GEOSE</name>
<dbReference type="InterPro" id="IPR013520">
    <property type="entry name" value="Ribonucl_H"/>
</dbReference>
<gene>
    <name evidence="6" type="ORF">B4109_2477</name>
    <name evidence="7" type="ORF">B4114_2496</name>
    <name evidence="5" type="ORF">GS8_2791</name>
</gene>
<dbReference type="EMBL" id="LUCS01000028">
    <property type="protein sequence ID" value="KAF6510634.1"/>
    <property type="molecule type" value="Genomic_DNA"/>
</dbReference>
<evidence type="ECO:0000313" key="10">
    <source>
        <dbReference type="Proteomes" id="UP000773850"/>
    </source>
</evidence>
<dbReference type="Gene3D" id="3.30.420.10">
    <property type="entry name" value="Ribonuclease H-like superfamily/Ribonuclease H"/>
    <property type="match status" value="1"/>
</dbReference>
<evidence type="ECO:0000256" key="1">
    <source>
        <dbReference type="ARBA" id="ARBA00022722"/>
    </source>
</evidence>
<dbReference type="Pfam" id="PF00929">
    <property type="entry name" value="RNase_T"/>
    <property type="match status" value="1"/>
</dbReference>
<sequence>MEERGEAAMDDPQYLFLDFEFTMPETKTNPSGFCPEIIEVGLVAVVEEQIVSQFSSYVKPLRFPQLTDRCKSFLNITQAQIDGGMSFFDLVSLLRRYDRERPTTVITWGGMDMKVLRENCQSAQVAFPFTGEHRDLALEYKRFFGNKNQTALRKAVQEYGNEAVGKAHCALDDAFTAYTIFRLIENDKKYLAKTKPPTLGERIDFTQLRKKFAL</sequence>
<organism evidence="6 8">
    <name type="scientific">Geobacillus stearothermophilus</name>
    <name type="common">Bacillus stearothermophilus</name>
    <dbReference type="NCBI Taxonomy" id="1422"/>
    <lineage>
        <taxon>Bacteria</taxon>
        <taxon>Bacillati</taxon>
        <taxon>Bacillota</taxon>
        <taxon>Bacilli</taxon>
        <taxon>Bacillales</taxon>
        <taxon>Anoxybacillaceae</taxon>
        <taxon>Geobacillus</taxon>
    </lineage>
</organism>
<dbReference type="GO" id="GO:0000175">
    <property type="term" value="F:3'-5'-RNA exonuclease activity"/>
    <property type="evidence" value="ECO:0007669"/>
    <property type="project" value="InterPro"/>
</dbReference>
<evidence type="ECO:0000313" key="8">
    <source>
        <dbReference type="Proteomes" id="UP000075424"/>
    </source>
</evidence>
<reference evidence="5 10" key="2">
    <citation type="submission" date="2016-03" db="EMBL/GenBank/DDBJ databases">
        <title>Spore heat resistance.</title>
        <authorList>
            <person name="Boekhorst J."/>
            <person name="Berendsen E.M."/>
            <person name="Wells-Bennik M.H."/>
            <person name="Kuipers O.P."/>
        </authorList>
    </citation>
    <scope>NUCLEOTIDE SEQUENCE [LARGE SCALE GENOMIC DNA]</scope>
    <source>
        <strain evidence="5 10">GS8</strain>
    </source>
</reference>
<dbReference type="SMART" id="SM00479">
    <property type="entry name" value="EXOIII"/>
    <property type="match status" value="1"/>
</dbReference>
<evidence type="ECO:0000313" key="6">
    <source>
        <dbReference type="EMBL" id="KYD20896.1"/>
    </source>
</evidence>
<protein>
    <submittedName>
        <fullName evidence="5">KapD inhibitor of KinA pathway to sporulation</fullName>
    </submittedName>
</protein>
<dbReference type="SUPFAM" id="SSF53098">
    <property type="entry name" value="Ribonuclease H-like"/>
    <property type="match status" value="1"/>
</dbReference>
<dbReference type="Proteomes" id="UP000075517">
    <property type="component" value="Unassembled WGS sequence"/>
</dbReference>
<dbReference type="PATRIC" id="fig|1422.17.peg.156"/>
<evidence type="ECO:0000256" key="3">
    <source>
        <dbReference type="ARBA" id="ARBA00022839"/>
    </source>
</evidence>
<dbReference type="EMBL" id="LQYV01000142">
    <property type="protein sequence ID" value="KYD20896.1"/>
    <property type="molecule type" value="Genomic_DNA"/>
</dbReference>
<reference evidence="8 9" key="1">
    <citation type="submission" date="2016-01" db="EMBL/GenBank/DDBJ databases">
        <title>Draft Genome Sequences of Seven Thermophilic Sporeformers Isolated from Foods.</title>
        <authorList>
            <person name="Berendsen E.M."/>
            <person name="Wells-Bennik M.H."/>
            <person name="Krawcyk A.O."/>
            <person name="De Jong A."/>
            <person name="Holsappel S."/>
            <person name="Eijlander R.T."/>
            <person name="Kuipers O.P."/>
        </authorList>
    </citation>
    <scope>NUCLEOTIDE SEQUENCE [LARGE SCALE GENOMIC DNA]</scope>
    <source>
        <strain evidence="6 8">B4109</strain>
        <strain evidence="7 9">B4114</strain>
    </source>
</reference>
<dbReference type="NCBIfam" id="NF005838">
    <property type="entry name" value="PRK07748.1"/>
    <property type="match status" value="1"/>
</dbReference>
<keyword evidence="2" id="KW-0378">Hydrolase</keyword>
<dbReference type="Proteomes" id="UP000075424">
    <property type="component" value="Unassembled WGS sequence"/>
</dbReference>
<keyword evidence="10" id="KW-1185">Reference proteome</keyword>